<feature type="DNA-binding region" description="Homeobox" evidence="5">
    <location>
        <begin position="36"/>
        <end position="68"/>
    </location>
</feature>
<comment type="subcellular location">
    <subcellularLocation>
        <location evidence="5">Nucleus</location>
    </subcellularLocation>
</comment>
<dbReference type="GO" id="GO:0006355">
    <property type="term" value="P:regulation of DNA-templated transcription"/>
    <property type="evidence" value="ECO:0007669"/>
    <property type="project" value="InterPro"/>
</dbReference>
<comment type="caution">
    <text evidence="8">The sequence shown here is derived from an EMBL/GenBank/DDBJ whole genome shotgun (WGS) entry which is preliminary data.</text>
</comment>
<feature type="domain" description="Homeobox" evidence="7">
    <location>
        <begin position="34"/>
        <end position="67"/>
    </location>
</feature>
<organism evidence="8 9">
    <name type="scientific">Rhizoctonia solani</name>
    <dbReference type="NCBI Taxonomy" id="456999"/>
    <lineage>
        <taxon>Eukaryota</taxon>
        <taxon>Fungi</taxon>
        <taxon>Dikarya</taxon>
        <taxon>Basidiomycota</taxon>
        <taxon>Agaricomycotina</taxon>
        <taxon>Agaricomycetes</taxon>
        <taxon>Cantharellales</taxon>
        <taxon>Ceratobasidiaceae</taxon>
        <taxon>Rhizoctonia</taxon>
    </lineage>
</organism>
<comment type="similarity">
    <text evidence="1">Belongs to the TALE/M-ATYP homeobox family.</text>
</comment>
<evidence type="ECO:0000313" key="8">
    <source>
        <dbReference type="EMBL" id="CAE6533166.1"/>
    </source>
</evidence>
<dbReference type="SUPFAM" id="SSF46689">
    <property type="entry name" value="Homeodomain-like"/>
    <property type="match status" value="1"/>
</dbReference>
<dbReference type="EMBL" id="CAJMWT010008403">
    <property type="protein sequence ID" value="CAE6533166.1"/>
    <property type="molecule type" value="Genomic_DNA"/>
</dbReference>
<proteinExistence type="inferred from homology"/>
<keyword evidence="4 5" id="KW-0539">Nucleus</keyword>
<gene>
    <name evidence="8" type="ORF">RDB_LOCUS181772</name>
</gene>
<evidence type="ECO:0000256" key="4">
    <source>
        <dbReference type="ARBA" id="ARBA00023242"/>
    </source>
</evidence>
<dbReference type="AlphaFoldDB" id="A0A8H3DQJ2"/>
<dbReference type="InterPro" id="IPR001356">
    <property type="entry name" value="HD"/>
</dbReference>
<feature type="region of interest" description="Disordered" evidence="6">
    <location>
        <begin position="72"/>
        <end position="98"/>
    </location>
</feature>
<evidence type="ECO:0000256" key="3">
    <source>
        <dbReference type="ARBA" id="ARBA00023155"/>
    </source>
</evidence>
<dbReference type="CDD" id="cd00086">
    <property type="entry name" value="homeodomain"/>
    <property type="match status" value="1"/>
</dbReference>
<dbReference type="GO" id="GO:0005634">
    <property type="term" value="C:nucleus"/>
    <property type="evidence" value="ECO:0007669"/>
    <property type="project" value="UniProtKB-SubCell"/>
</dbReference>
<keyword evidence="3 5" id="KW-0371">Homeobox</keyword>
<keyword evidence="2 5" id="KW-0238">DNA-binding</keyword>
<sequence length="127" mass="14883">MQEGEASSLGEINIYSPPQYRPQDPSLHPYWDAFYENPYPDADERKTLAARLGMSTQTIQQWFIMARIFTHAPDNKPNDDYDATKEEESDEEEISNEGTSYKYFYRDIFAQKSTNREESYDGHYIST</sequence>
<evidence type="ECO:0000256" key="2">
    <source>
        <dbReference type="ARBA" id="ARBA00023125"/>
    </source>
</evidence>
<evidence type="ECO:0000259" key="7">
    <source>
        <dbReference type="PROSITE" id="PS50071"/>
    </source>
</evidence>
<evidence type="ECO:0000313" key="9">
    <source>
        <dbReference type="Proteomes" id="UP000663843"/>
    </source>
</evidence>
<dbReference type="InterPro" id="IPR009057">
    <property type="entry name" value="Homeodomain-like_sf"/>
</dbReference>
<evidence type="ECO:0000256" key="5">
    <source>
        <dbReference type="PROSITE-ProRule" id="PRU00108"/>
    </source>
</evidence>
<dbReference type="PROSITE" id="PS50071">
    <property type="entry name" value="HOMEOBOX_2"/>
    <property type="match status" value="1"/>
</dbReference>
<accession>A0A8H3DQJ2</accession>
<dbReference type="GO" id="GO:0003677">
    <property type="term" value="F:DNA binding"/>
    <property type="evidence" value="ECO:0007669"/>
    <property type="project" value="UniProtKB-UniRule"/>
</dbReference>
<evidence type="ECO:0000256" key="1">
    <source>
        <dbReference type="ARBA" id="ARBA00005800"/>
    </source>
</evidence>
<dbReference type="InterPro" id="IPR008422">
    <property type="entry name" value="KN_HD"/>
</dbReference>
<name>A0A8H3DQJ2_9AGAM</name>
<dbReference type="Proteomes" id="UP000663843">
    <property type="component" value="Unassembled WGS sequence"/>
</dbReference>
<feature type="region of interest" description="Disordered" evidence="6">
    <location>
        <begin position="1"/>
        <end position="21"/>
    </location>
</feature>
<dbReference type="Gene3D" id="1.10.10.60">
    <property type="entry name" value="Homeodomain-like"/>
    <property type="match status" value="1"/>
</dbReference>
<feature type="compositionally biased region" description="Basic and acidic residues" evidence="6">
    <location>
        <begin position="73"/>
        <end position="86"/>
    </location>
</feature>
<dbReference type="Pfam" id="PF05920">
    <property type="entry name" value="Homeobox_KN"/>
    <property type="match status" value="1"/>
</dbReference>
<protein>
    <recommendedName>
        <fullName evidence="7">Homeobox domain-containing protein</fullName>
    </recommendedName>
</protein>
<reference evidence="8" key="1">
    <citation type="submission" date="2021-01" db="EMBL/GenBank/DDBJ databases">
        <authorList>
            <person name="Kaushik A."/>
        </authorList>
    </citation>
    <scope>NUCLEOTIDE SEQUENCE</scope>
    <source>
        <strain evidence="8">AG2-2IIIB</strain>
    </source>
</reference>
<evidence type="ECO:0000256" key="6">
    <source>
        <dbReference type="SAM" id="MobiDB-lite"/>
    </source>
</evidence>